<protein>
    <submittedName>
        <fullName evidence="2">Peptidylprolyl isomerase</fullName>
    </submittedName>
</protein>
<evidence type="ECO:0000259" key="1">
    <source>
        <dbReference type="PROSITE" id="PS50072"/>
    </source>
</evidence>
<dbReference type="AlphaFoldDB" id="A0A7T2GLX9"/>
<evidence type="ECO:0000313" key="2">
    <source>
        <dbReference type="EMBL" id="QPQ56294.1"/>
    </source>
</evidence>
<dbReference type="PROSITE" id="PS50072">
    <property type="entry name" value="CSA_PPIASE_2"/>
    <property type="match status" value="1"/>
</dbReference>
<keyword evidence="3" id="KW-1185">Reference proteome</keyword>
<organism evidence="2 3">
    <name type="scientific">Allosphingosinicella flava</name>
    <dbReference type="NCBI Taxonomy" id="2771430"/>
    <lineage>
        <taxon>Bacteria</taxon>
        <taxon>Pseudomonadati</taxon>
        <taxon>Pseudomonadota</taxon>
        <taxon>Alphaproteobacteria</taxon>
        <taxon>Sphingomonadales</taxon>
        <taxon>Sphingomonadaceae</taxon>
        <taxon>Allosphingosinicella</taxon>
    </lineage>
</organism>
<dbReference type="EMBL" id="CP065592">
    <property type="protein sequence ID" value="QPQ56294.1"/>
    <property type="molecule type" value="Genomic_DNA"/>
</dbReference>
<name>A0A7T2GLX9_9SPHN</name>
<dbReference type="SUPFAM" id="SSF50891">
    <property type="entry name" value="Cyclophilin-like"/>
    <property type="match status" value="1"/>
</dbReference>
<dbReference type="InterPro" id="IPR029000">
    <property type="entry name" value="Cyclophilin-like_dom_sf"/>
</dbReference>
<keyword evidence="2" id="KW-0413">Isomerase</keyword>
<proteinExistence type="predicted"/>
<accession>A0A7T2GLX9</accession>
<dbReference type="GO" id="GO:0003755">
    <property type="term" value="F:peptidyl-prolyl cis-trans isomerase activity"/>
    <property type="evidence" value="ECO:0007669"/>
    <property type="project" value="InterPro"/>
</dbReference>
<reference evidence="2 3" key="1">
    <citation type="submission" date="2020-11" db="EMBL/GenBank/DDBJ databases">
        <title>Genome seq and assembly of Sphingosinicella sp.</title>
        <authorList>
            <person name="Chhetri G."/>
        </authorList>
    </citation>
    <scope>NUCLEOTIDE SEQUENCE [LARGE SCALE GENOMIC DNA]</scope>
    <source>
        <strain evidence="2 3">UDD2</strain>
    </source>
</reference>
<feature type="domain" description="PPIase cyclophilin-type" evidence="1">
    <location>
        <begin position="56"/>
        <end position="241"/>
    </location>
</feature>
<dbReference type="Pfam" id="PF00160">
    <property type="entry name" value="Pro_isomerase"/>
    <property type="match status" value="1"/>
</dbReference>
<sequence length="298" mass="31634">MVWILASFATAASAAMSQDAAKPLQTPAEVVAAAPASEWRAIDPQDLLVIDFSGGGRTVIQLAPAFAPVHVANIKALARAGYWATGAAIYRVQDNYVTQWGLNETERALPPGVVKLPPHEYWLDRQPGGAAPLALKGADAYTPAAGFLGNWPVAYDAKALSIPHCYGYVGVARDLAPDTGTGGELYAVIGHAPRQLDRNIAIVGRVVAGMEHLSARPRGQGALGIYENRASDIPIASVRLAADLPAADRPAFEMLDQASPSFARYLHLRANRKDAFYERPAGGVDICNAPIPVRKKAP</sequence>
<dbReference type="Gene3D" id="2.40.100.10">
    <property type="entry name" value="Cyclophilin-like"/>
    <property type="match status" value="1"/>
</dbReference>
<dbReference type="InterPro" id="IPR002130">
    <property type="entry name" value="Cyclophilin-type_PPIase_dom"/>
</dbReference>
<gene>
    <name evidence="2" type="ORF">IC614_07995</name>
</gene>
<dbReference type="KEGG" id="sflv:IC614_07995"/>
<dbReference type="Proteomes" id="UP000594873">
    <property type="component" value="Chromosome"/>
</dbReference>
<evidence type="ECO:0000313" key="3">
    <source>
        <dbReference type="Proteomes" id="UP000594873"/>
    </source>
</evidence>